<dbReference type="InterPro" id="IPR050817">
    <property type="entry name" value="DjlA_DnaK_co-chaperone"/>
</dbReference>
<dbReference type="RefSeq" id="WP_036866126.1">
    <property type="nucleotide sequence ID" value="NZ_JRNQ01000013.1"/>
</dbReference>
<organism evidence="2 3">
    <name type="scientific">Prevotella bivia DNF00320</name>
    <dbReference type="NCBI Taxonomy" id="1401068"/>
    <lineage>
        <taxon>Bacteria</taxon>
        <taxon>Pseudomonadati</taxon>
        <taxon>Bacteroidota</taxon>
        <taxon>Bacteroidia</taxon>
        <taxon>Bacteroidales</taxon>
        <taxon>Prevotellaceae</taxon>
        <taxon>Prevotella</taxon>
    </lineage>
</organism>
<dbReference type="InterPro" id="IPR001623">
    <property type="entry name" value="DnaJ_domain"/>
</dbReference>
<dbReference type="Proteomes" id="UP000029525">
    <property type="component" value="Unassembled WGS sequence"/>
</dbReference>
<dbReference type="InterPro" id="IPR036869">
    <property type="entry name" value="J_dom_sf"/>
</dbReference>
<dbReference type="PANTHER" id="PTHR24074">
    <property type="entry name" value="CO-CHAPERONE PROTEIN DJLA"/>
    <property type="match status" value="1"/>
</dbReference>
<evidence type="ECO:0000313" key="2">
    <source>
        <dbReference type="EMBL" id="KGF45470.1"/>
    </source>
</evidence>
<dbReference type="SMART" id="SM00271">
    <property type="entry name" value="DnaJ"/>
    <property type="match status" value="1"/>
</dbReference>
<dbReference type="SUPFAM" id="SSF158682">
    <property type="entry name" value="TerB-like"/>
    <property type="match status" value="1"/>
</dbReference>
<dbReference type="AlphaFoldDB" id="A0A096AEY8"/>
<dbReference type="Pfam" id="PF05099">
    <property type="entry name" value="TerB"/>
    <property type="match status" value="1"/>
</dbReference>
<reference evidence="2 3" key="1">
    <citation type="submission" date="2014-07" db="EMBL/GenBank/DDBJ databases">
        <authorList>
            <person name="McCorrison J."/>
            <person name="Sanka R."/>
            <person name="Torralba M."/>
            <person name="Gillis M."/>
            <person name="Haft D.H."/>
            <person name="Methe B."/>
            <person name="Sutton G."/>
            <person name="Nelson K.E."/>
        </authorList>
    </citation>
    <scope>NUCLEOTIDE SEQUENCE [LARGE SCALE GENOMIC DNA]</scope>
    <source>
        <strain evidence="2 3">DNF00320</strain>
    </source>
</reference>
<dbReference type="Pfam" id="PF00226">
    <property type="entry name" value="DnaJ"/>
    <property type="match status" value="1"/>
</dbReference>
<accession>A0A096AEY8</accession>
<dbReference type="PRINTS" id="PR00625">
    <property type="entry name" value="JDOMAIN"/>
</dbReference>
<comment type="caution">
    <text evidence="2">The sequence shown here is derived from an EMBL/GenBank/DDBJ whole genome shotgun (WGS) entry which is preliminary data.</text>
</comment>
<protein>
    <submittedName>
        <fullName evidence="2">Molecular chaperone DnaJ</fullName>
    </submittedName>
</protein>
<dbReference type="InterPro" id="IPR007791">
    <property type="entry name" value="DjlA_N"/>
</dbReference>
<name>A0A096AEY8_9BACT</name>
<dbReference type="EMBL" id="JRNQ01000013">
    <property type="protein sequence ID" value="KGF45470.1"/>
    <property type="molecule type" value="Genomic_DNA"/>
</dbReference>
<dbReference type="SUPFAM" id="SSF46565">
    <property type="entry name" value="Chaperone J-domain"/>
    <property type="match status" value="1"/>
</dbReference>
<dbReference type="Gene3D" id="1.10.287.110">
    <property type="entry name" value="DnaJ domain"/>
    <property type="match status" value="1"/>
</dbReference>
<feature type="domain" description="J" evidence="1">
    <location>
        <begin position="215"/>
        <end position="277"/>
    </location>
</feature>
<dbReference type="OrthoDB" id="9779622at2"/>
<sequence>MAKGKWIGAALGWILSGGNILGALAGYCVGSLMSDASQGTNSRSNEYDANGHSSSNFYNEAPFEETRNSFLFSLLVLSSYIIKADGKVMHSEMEYVRNFLRHNFGENAVPQGEEILKKLFEKMNQEGMPIFKETIHRSCVEMSFHMSEGQRLQLLNYLVTIAKADGSVSSEEILALNDIALHLNLTLQDVESMLNMGYSYSNNQSNTQPQNNLVAAYKVLGILPSATDDEVKAAYRKMALKHHPDRVASLGEDIRKAAEEKFQEINAAKEAIYTARKM</sequence>
<proteinExistence type="predicted"/>
<dbReference type="InterPro" id="IPR029024">
    <property type="entry name" value="TerB-like"/>
</dbReference>
<dbReference type="Gene3D" id="1.10.3680.10">
    <property type="entry name" value="TerB-like"/>
    <property type="match status" value="1"/>
</dbReference>
<dbReference type="PROSITE" id="PS50076">
    <property type="entry name" value="DNAJ_2"/>
    <property type="match status" value="1"/>
</dbReference>
<evidence type="ECO:0000313" key="3">
    <source>
        <dbReference type="Proteomes" id="UP000029525"/>
    </source>
</evidence>
<dbReference type="CDD" id="cd06257">
    <property type="entry name" value="DnaJ"/>
    <property type="match status" value="1"/>
</dbReference>
<evidence type="ECO:0000259" key="1">
    <source>
        <dbReference type="PROSITE" id="PS50076"/>
    </source>
</evidence>
<gene>
    <name evidence="2" type="ORF">HMPREF0647_02195</name>
</gene>